<dbReference type="GO" id="GO:0071949">
    <property type="term" value="F:FAD binding"/>
    <property type="evidence" value="ECO:0007669"/>
    <property type="project" value="InterPro"/>
</dbReference>
<protein>
    <recommendedName>
        <fullName evidence="6">FAD-binding domain-containing protein</fullName>
    </recommendedName>
</protein>
<dbReference type="AlphaFoldDB" id="A0A3D8QN68"/>
<dbReference type="InterPro" id="IPR002938">
    <property type="entry name" value="FAD-bd"/>
</dbReference>
<proteinExistence type="inferred from homology"/>
<accession>A0A3D8QN68</accession>
<evidence type="ECO:0000256" key="1">
    <source>
        <dbReference type="ARBA" id="ARBA00007992"/>
    </source>
</evidence>
<dbReference type="InterPro" id="IPR050493">
    <property type="entry name" value="FAD-dep_Monooxygenase_BioMet"/>
</dbReference>
<keyword evidence="5" id="KW-0503">Monooxygenase</keyword>
<organism evidence="7 8">
    <name type="scientific">Aspergillus mulundensis</name>
    <dbReference type="NCBI Taxonomy" id="1810919"/>
    <lineage>
        <taxon>Eukaryota</taxon>
        <taxon>Fungi</taxon>
        <taxon>Dikarya</taxon>
        <taxon>Ascomycota</taxon>
        <taxon>Pezizomycotina</taxon>
        <taxon>Eurotiomycetes</taxon>
        <taxon>Eurotiomycetidae</taxon>
        <taxon>Eurotiales</taxon>
        <taxon>Aspergillaceae</taxon>
        <taxon>Aspergillus</taxon>
        <taxon>Aspergillus subgen. Nidulantes</taxon>
    </lineage>
</organism>
<dbReference type="PANTHER" id="PTHR13789:SF309">
    <property type="entry name" value="PUTATIVE (AFU_ORTHOLOGUE AFUA_6G14510)-RELATED"/>
    <property type="match status" value="1"/>
</dbReference>
<keyword evidence="3" id="KW-0274">FAD</keyword>
<reference evidence="7 8" key="1">
    <citation type="journal article" date="2018" name="IMA Fungus">
        <title>IMA Genome-F 9: Draft genome sequence of Annulohypoxylon stygium, Aspergillus mulundensis, Berkeleyomyces basicola (syn. Thielaviopsis basicola), Ceratocystis smalleyi, two Cercospora beticola strains, Coleophoma cylindrospora, Fusarium fracticaudum, Phialophora cf. hyalina, and Morchella septimelata.</title>
        <authorList>
            <person name="Wingfield B.D."/>
            <person name="Bills G.F."/>
            <person name="Dong Y."/>
            <person name="Huang W."/>
            <person name="Nel W.J."/>
            <person name="Swalarsk-Parry B.S."/>
            <person name="Vaghefi N."/>
            <person name="Wilken P.M."/>
            <person name="An Z."/>
            <person name="de Beer Z.W."/>
            <person name="De Vos L."/>
            <person name="Chen L."/>
            <person name="Duong T.A."/>
            <person name="Gao Y."/>
            <person name="Hammerbacher A."/>
            <person name="Kikkert J.R."/>
            <person name="Li Y."/>
            <person name="Li H."/>
            <person name="Li K."/>
            <person name="Li Q."/>
            <person name="Liu X."/>
            <person name="Ma X."/>
            <person name="Naidoo K."/>
            <person name="Pethybridge S.J."/>
            <person name="Sun J."/>
            <person name="Steenkamp E.T."/>
            <person name="van der Nest M.A."/>
            <person name="van Wyk S."/>
            <person name="Wingfield M.J."/>
            <person name="Xiong C."/>
            <person name="Yue Q."/>
            <person name="Zhang X."/>
        </authorList>
    </citation>
    <scope>NUCLEOTIDE SEQUENCE [LARGE SCALE GENOMIC DNA]</scope>
    <source>
        <strain evidence="7 8">DSM 5745</strain>
    </source>
</reference>
<feature type="domain" description="FAD-binding" evidence="6">
    <location>
        <begin position="147"/>
        <end position="375"/>
    </location>
</feature>
<evidence type="ECO:0000256" key="5">
    <source>
        <dbReference type="ARBA" id="ARBA00023033"/>
    </source>
</evidence>
<evidence type="ECO:0000256" key="2">
    <source>
        <dbReference type="ARBA" id="ARBA00022630"/>
    </source>
</evidence>
<dbReference type="GO" id="GO:0004497">
    <property type="term" value="F:monooxygenase activity"/>
    <property type="evidence" value="ECO:0007669"/>
    <property type="project" value="UniProtKB-KW"/>
</dbReference>
<dbReference type="Gene3D" id="3.50.50.60">
    <property type="entry name" value="FAD/NAD(P)-binding domain"/>
    <property type="match status" value="1"/>
</dbReference>
<dbReference type="PANTHER" id="PTHR13789">
    <property type="entry name" value="MONOOXYGENASE"/>
    <property type="match status" value="1"/>
</dbReference>
<dbReference type="InterPro" id="IPR036188">
    <property type="entry name" value="FAD/NAD-bd_sf"/>
</dbReference>
<dbReference type="PRINTS" id="PR00420">
    <property type="entry name" value="RNGMNOXGNASE"/>
</dbReference>
<dbReference type="GeneID" id="38120385"/>
<name>A0A3D8QN68_9EURO</name>
<keyword evidence="4" id="KW-0560">Oxidoreductase</keyword>
<sequence length="469" mass="52097">MKVIIIGGGISGCTAYLQLKRHLPQLTPPSRHEITIYEAYETDISTTNECRDGQTHSSSLVVGGGLGVFPNGLRVLKRLDEDILRDVVREGYVIAHQDLKSKNGRLLLRMDSTADPDPDMEGQRMHLLGISRHSLWSSLRRRIPDRDIQTKRVSRVVANQDGRNMVYFADESSSVDADLVIGADGLKGITKSALFLGQEICRPEYQGLVGVGGFISADEVQGLVEKGSMSLVFGGNGFFGYFFSNSSLSAPDRDSPYHVSEAGQTLAWWSTYAVDSCPDPKNLDMDTVVKQLRERHAHWRDPVIAKILLSLRVSSMYPTWTSSQLPRWESDGVVLVGDAAHALPSTSGQGSSQALEDVEALAMLLGHALQGVYSTGSADTLKLKAAITTAARRYEAIRYPRVRRILENAQRMQSNKRDMGFLTEYMMYCGLWIAGCFPKLMSRFTQRVINYDIAEDVRTFVERQMASTF</sequence>
<evidence type="ECO:0000259" key="6">
    <source>
        <dbReference type="Pfam" id="PF01494"/>
    </source>
</evidence>
<dbReference type="Pfam" id="PF01494">
    <property type="entry name" value="FAD_binding_3"/>
    <property type="match status" value="1"/>
</dbReference>
<gene>
    <name evidence="7" type="ORF">DSM5745_10015</name>
</gene>
<comment type="caution">
    <text evidence="7">The sequence shown here is derived from an EMBL/GenBank/DDBJ whole genome shotgun (WGS) entry which is preliminary data.</text>
</comment>
<keyword evidence="2" id="KW-0285">Flavoprotein</keyword>
<dbReference type="Proteomes" id="UP000256690">
    <property type="component" value="Unassembled WGS sequence"/>
</dbReference>
<evidence type="ECO:0000313" key="8">
    <source>
        <dbReference type="Proteomes" id="UP000256690"/>
    </source>
</evidence>
<dbReference type="OrthoDB" id="16820at2759"/>
<evidence type="ECO:0000256" key="3">
    <source>
        <dbReference type="ARBA" id="ARBA00022827"/>
    </source>
</evidence>
<dbReference type="SUPFAM" id="SSF51905">
    <property type="entry name" value="FAD/NAD(P)-binding domain"/>
    <property type="match status" value="1"/>
</dbReference>
<dbReference type="EMBL" id="PVWQ01000015">
    <property type="protein sequence ID" value="RDW62904.1"/>
    <property type="molecule type" value="Genomic_DNA"/>
</dbReference>
<dbReference type="RefSeq" id="XP_026599093.1">
    <property type="nucleotide sequence ID" value="XM_026752031.1"/>
</dbReference>
<keyword evidence="8" id="KW-1185">Reference proteome</keyword>
<dbReference type="STRING" id="1810919.A0A3D8QN68"/>
<comment type="similarity">
    <text evidence="1">Belongs to the paxM FAD-dependent monooxygenase family.</text>
</comment>
<evidence type="ECO:0000256" key="4">
    <source>
        <dbReference type="ARBA" id="ARBA00023002"/>
    </source>
</evidence>
<evidence type="ECO:0000313" key="7">
    <source>
        <dbReference type="EMBL" id="RDW62904.1"/>
    </source>
</evidence>